<dbReference type="AlphaFoldDB" id="A0A1I7Y2I4"/>
<keyword evidence="1" id="KW-1185">Reference proteome</keyword>
<dbReference type="Proteomes" id="UP000095287">
    <property type="component" value="Unplaced"/>
</dbReference>
<proteinExistence type="predicted"/>
<protein>
    <submittedName>
        <fullName evidence="2">Amidase domain-containing protein</fullName>
    </submittedName>
</protein>
<organism evidence="1 2">
    <name type="scientific">Steinernema glaseri</name>
    <dbReference type="NCBI Taxonomy" id="37863"/>
    <lineage>
        <taxon>Eukaryota</taxon>
        <taxon>Metazoa</taxon>
        <taxon>Ecdysozoa</taxon>
        <taxon>Nematoda</taxon>
        <taxon>Chromadorea</taxon>
        <taxon>Rhabditida</taxon>
        <taxon>Tylenchina</taxon>
        <taxon>Panagrolaimomorpha</taxon>
        <taxon>Strongyloidoidea</taxon>
        <taxon>Steinernematidae</taxon>
        <taxon>Steinernema</taxon>
    </lineage>
</organism>
<dbReference type="WBParaSite" id="L893_g11947.t1">
    <property type="protein sequence ID" value="L893_g11947.t1"/>
    <property type="gene ID" value="L893_g11947"/>
</dbReference>
<evidence type="ECO:0000313" key="1">
    <source>
        <dbReference type="Proteomes" id="UP000095287"/>
    </source>
</evidence>
<reference evidence="2" key="1">
    <citation type="submission" date="2016-11" db="UniProtKB">
        <authorList>
            <consortium name="WormBaseParasite"/>
        </authorList>
    </citation>
    <scope>IDENTIFICATION</scope>
</reference>
<name>A0A1I7Y2I4_9BILA</name>
<accession>A0A1I7Y2I4</accession>
<evidence type="ECO:0000313" key="2">
    <source>
        <dbReference type="WBParaSite" id="L893_g11947.t1"/>
    </source>
</evidence>
<sequence length="73" mass="7965">MEGLVRTKAMTVERLHAITECLLTTGGILEDYGIQAVISPRLWGCGTYSIAIIILSPRLIDSTTSRLYPKGSL</sequence>